<dbReference type="EMBL" id="JBFRYA010000004">
    <property type="protein sequence ID" value="MEX1668384.1"/>
    <property type="molecule type" value="Genomic_DNA"/>
</dbReference>
<comment type="similarity">
    <text evidence="1">Belongs to the FldB/FldC dehydratase alpha/beta subunit family.</text>
</comment>
<keyword evidence="2" id="KW-0479">Metal-binding</keyword>
<evidence type="ECO:0000313" key="6">
    <source>
        <dbReference type="Proteomes" id="UP001557485"/>
    </source>
</evidence>
<evidence type="ECO:0000256" key="4">
    <source>
        <dbReference type="ARBA" id="ARBA00023014"/>
    </source>
</evidence>
<accession>A0ABV3U4E3</accession>
<comment type="caution">
    <text evidence="5">The sequence shown here is derived from an EMBL/GenBank/DDBJ whole genome shotgun (WGS) entry which is preliminary data.</text>
</comment>
<evidence type="ECO:0000313" key="5">
    <source>
        <dbReference type="EMBL" id="MEX1668384.1"/>
    </source>
</evidence>
<dbReference type="RefSeq" id="WP_368380669.1">
    <property type="nucleotide sequence ID" value="NZ_JBFRYA010000004.1"/>
</dbReference>
<dbReference type="Gene3D" id="3.40.50.11900">
    <property type="match status" value="1"/>
</dbReference>
<keyword evidence="4" id="KW-0411">Iron-sulfur</keyword>
<proteinExistence type="inferred from homology"/>
<gene>
    <name evidence="5" type="ORF">AB4876_05640</name>
</gene>
<evidence type="ECO:0000256" key="1">
    <source>
        <dbReference type="ARBA" id="ARBA00005806"/>
    </source>
</evidence>
<keyword evidence="6" id="KW-1185">Reference proteome</keyword>
<name>A0ABV3U4E3_9GAMM</name>
<dbReference type="PANTHER" id="PTHR30548:SF5">
    <property type="entry name" value="SUBUNIT OF OXYGEN-SENSITIVE 2-HYDROXYISOCAPROYL-COA DEHYDRATASE"/>
    <property type="match status" value="1"/>
</dbReference>
<dbReference type="Proteomes" id="UP001557485">
    <property type="component" value="Unassembled WGS sequence"/>
</dbReference>
<dbReference type="InterPro" id="IPR010327">
    <property type="entry name" value="FldB/FldC_alpha/beta"/>
</dbReference>
<organism evidence="5 6">
    <name type="scientific">Zhongshania guokunii</name>
    <dbReference type="NCBI Taxonomy" id="641783"/>
    <lineage>
        <taxon>Bacteria</taxon>
        <taxon>Pseudomonadati</taxon>
        <taxon>Pseudomonadota</taxon>
        <taxon>Gammaproteobacteria</taxon>
        <taxon>Cellvibrionales</taxon>
        <taxon>Spongiibacteraceae</taxon>
        <taxon>Zhongshania</taxon>
    </lineage>
</organism>
<protein>
    <submittedName>
        <fullName evidence="5">2-hydroxyacyl-CoA dehydratase subunit D</fullName>
    </submittedName>
</protein>
<keyword evidence="3" id="KW-0408">Iron</keyword>
<evidence type="ECO:0000256" key="2">
    <source>
        <dbReference type="ARBA" id="ARBA00022723"/>
    </source>
</evidence>
<reference evidence="5 6" key="1">
    <citation type="journal article" date="2011" name="Int. J. Syst. Evol. Microbiol.">
        <title>Zhongshania antarctica gen. nov., sp. nov. and Zhongshania guokunii sp. nov., gammaproteobacteria respectively isolated from coastal attached (fast) ice and surface seawater of the Antarctic.</title>
        <authorList>
            <person name="Li H.J."/>
            <person name="Zhang X.Y."/>
            <person name="Chen C.X."/>
            <person name="Zhang Y.J."/>
            <person name="Gao Z.M."/>
            <person name="Yu Y."/>
            <person name="Chen X.L."/>
            <person name="Chen B."/>
            <person name="Zhang Y.Z."/>
        </authorList>
    </citation>
    <scope>NUCLEOTIDE SEQUENCE [LARGE SCALE GENOMIC DNA]</scope>
    <source>
        <strain evidence="5 6">ZS6-22T</strain>
    </source>
</reference>
<sequence>MNENRADALQTMKNIAAHPELYIADWKSKQKMPVIGIFPMNFPVEIIAATGALPVIIQDSKEPISEGNSLLAEFYCGYTRSIADQAAKGMLDIFDAFMNADHCIQLLGSVDVVRELLPDKPVYFEHLIAAMDDSWTKTQVQEKIEAFIIEAERVTGQPISDEALLACIQSNNKNRQLLRNIFAARRNGDAQFSPAELQAMIVSSMIMDKNEHSALLESVLANAATKPRDQRIRLHLSGHFCHAPRVELFELLEDCGAVIVDDDLYTGARYISTDIKESMPPRMALADWYFARNETIPCPTRVQKTVDWDSYLLNALDNSGAEGVIVVMAKFCEAHMFYYPELRKTLNTHNIPHLLIETEHEGMPVETIRTRVEAMIERIRRKSPTRQITQESA</sequence>
<evidence type="ECO:0000256" key="3">
    <source>
        <dbReference type="ARBA" id="ARBA00023004"/>
    </source>
</evidence>
<dbReference type="Gene3D" id="3.40.50.11890">
    <property type="match status" value="1"/>
</dbReference>
<dbReference type="Pfam" id="PF06050">
    <property type="entry name" value="HGD-D"/>
    <property type="match status" value="1"/>
</dbReference>
<dbReference type="PANTHER" id="PTHR30548">
    <property type="entry name" value="2-HYDROXYGLUTARYL-COA DEHYDRATASE, D-COMPONENT-RELATED"/>
    <property type="match status" value="1"/>
</dbReference>
<dbReference type="Gene3D" id="1.20.1270.370">
    <property type="match status" value="1"/>
</dbReference>